<feature type="compositionally biased region" description="Basic and acidic residues" evidence="1">
    <location>
        <begin position="977"/>
        <end position="1000"/>
    </location>
</feature>
<feature type="compositionally biased region" description="Acidic residues" evidence="1">
    <location>
        <begin position="1457"/>
        <end position="1472"/>
    </location>
</feature>
<feature type="region of interest" description="Disordered" evidence="1">
    <location>
        <begin position="371"/>
        <end position="392"/>
    </location>
</feature>
<protein>
    <submittedName>
        <fullName evidence="2">Uncharacterized protein</fullName>
    </submittedName>
</protein>
<feature type="compositionally biased region" description="Low complexity" evidence="1">
    <location>
        <begin position="146"/>
        <end position="168"/>
    </location>
</feature>
<reference evidence="3" key="1">
    <citation type="journal article" date="2018" name="Nat. Microbiol.">
        <title>Leveraging single-cell genomics to expand the fungal tree of life.</title>
        <authorList>
            <person name="Ahrendt S.R."/>
            <person name="Quandt C.A."/>
            <person name="Ciobanu D."/>
            <person name="Clum A."/>
            <person name="Salamov A."/>
            <person name="Andreopoulos B."/>
            <person name="Cheng J.F."/>
            <person name="Woyke T."/>
            <person name="Pelin A."/>
            <person name="Henrissat B."/>
            <person name="Reynolds N.K."/>
            <person name="Benny G.L."/>
            <person name="Smith M.E."/>
            <person name="James T.Y."/>
            <person name="Grigoriev I.V."/>
        </authorList>
    </citation>
    <scope>NUCLEOTIDE SEQUENCE [LARGE SCALE GENOMIC DNA]</scope>
    <source>
        <strain evidence="3">ATCC 52028</strain>
    </source>
</reference>
<accession>A0A4P9X268</accession>
<evidence type="ECO:0000256" key="1">
    <source>
        <dbReference type="SAM" id="MobiDB-lite"/>
    </source>
</evidence>
<evidence type="ECO:0000313" key="2">
    <source>
        <dbReference type="EMBL" id="RKO99183.1"/>
    </source>
</evidence>
<feature type="compositionally biased region" description="Polar residues" evidence="1">
    <location>
        <begin position="1001"/>
        <end position="1011"/>
    </location>
</feature>
<gene>
    <name evidence="2" type="ORF">CXG81DRAFT_28049</name>
</gene>
<feature type="region of interest" description="Disordered" evidence="1">
    <location>
        <begin position="1107"/>
        <end position="1153"/>
    </location>
</feature>
<feature type="compositionally biased region" description="Basic and acidic residues" evidence="1">
    <location>
        <begin position="783"/>
        <end position="798"/>
    </location>
</feature>
<feature type="region of interest" description="Disordered" evidence="1">
    <location>
        <begin position="778"/>
        <end position="803"/>
    </location>
</feature>
<dbReference type="EMBL" id="ML014311">
    <property type="protein sequence ID" value="RKO99183.1"/>
    <property type="molecule type" value="Genomic_DNA"/>
</dbReference>
<sequence length="1528" mass="160895">MALGWRRVRLDREIAAYRRQPDAQTYRAAVGQDGHGRAPFLVGTLAPYAAWMDAAPAVLTPLTPHERHGAPGLLPPTWVFIDAAAPGASQPPTTSVAAPVVVVVGSPAEQWLRGCAAQPIAAVVLTGFDVVLTTDHLPTCPSPCMSTSISTSTSPNTNTSTTATSTARPSPPADGVYLEMVAAPRRCRSPQGLTAVVARACFSPDAWHAATTPEPPAFPPIAPHGIPTLLSHPDALSPAQQAALAQHVHPVSLARPDAASVTAADARAPAAEADTVPTGAAEAGAVWRALNARLSPPPPAAVSVQGRVVRQSPILAHGDRLCFFLDLACAIAEAGDGAAALPTPAVWPRLGLGSRVTVTLCWSAAQDLAPACRPSEATPPQRPPPASSGRAPHLEAGALARALTAAARSPETRLRAIHAALAVGGTYVVTHLQTRHLMAPCAATPSGGPSSPSPAAEGGPPAIKIALLVATPSTHAYVLARPAFQTAMTSDTRPAPAPAPTLSSLSRQPLLSWALQDRTHALERSIMRRLGLVHYTGTLGRYHADTDAWSLDGGSVFVDLTGAPHLGAMRGWRPGTCLRLHQVHRDTTVYRSGDGDWATGVVLRACAVSSAEIIGVPSRDAVADSGAAPVAAGKRVGRLAPPRGPDGGDGGRPAWLTLSQHAPATDEIAIATYRAGVRLAMRTVCGPRVWDTASAPWRDALERAVWTRTSAPAPPPARPTSPGGRAPSRATTTHFLMHDRVCAFGDPALPDIVAIPMPLARLLAGHHALRAFVPRATPSVHQEGGDHDHDHDHDHDDEGQASAESVPDLGRYVVDGAPADLASDAVAGPTDDDGETAAWQYNLYDVAALLAPFPLGGASDGSTSPLSFPRPRCHGAPVCLVRLRAVALDQWVLEDGTGALPLLPVWWDPGLRQAPARQAAWWARHRHRWFRWRGGTLVAERSALHRVDPASRPGLTVARLWLRLDVTHDLVPVAAGGHDRLDGSDVSRRSPSEDRDEAQTHDGTPSPLETASETEADPMEVETEADRLDVRVRYVEDPALVGLDGATPFAGAVIHADPVVVDANMPPDRTAPYEILVPARAGVPLPPLVAGAAYRWLGLARMALDDSDGDDSDNATDAAHPYGNRCRSTRSVGATTSRPLSPPGPRPTPAARRRERYLAHAATRCRLIARPPACPADGRAPGPLAALTVSGAVAAALRPAEARRPGGPSRDPDDRLFGAVDVVARVARKSLVARRGTAPREPRPATDPADLAAHAMAQYLDRGIGTGADGAMFKVTLVDAEAATVAGAAALAPVDRIMVYIDPRHVSDPLGLVPGATGCFRAVTLRRSHDGHPYLHYTGRSRVVWQRASARPLRVAPPRHTFQSLTMPSPSSPASLLPFHGDGAPTLTPTFTSMHPLWPRRDADVMVRLRLRLHDGTGACDAEVADVAVAARLLDVPASLLVDVADHGVVHSPEALASDDDDDVDGDDDDDDGIKHAGLMTRQLWDRHRRLSIPTVALRTDVLDVLAAAPALQTSSDVDRLLKRRSEP</sequence>
<dbReference type="Proteomes" id="UP000274922">
    <property type="component" value="Unassembled WGS sequence"/>
</dbReference>
<keyword evidence="3" id="KW-1185">Reference proteome</keyword>
<name>A0A4P9X268_9FUNG</name>
<proteinExistence type="predicted"/>
<feature type="compositionally biased region" description="Acidic residues" evidence="1">
    <location>
        <begin position="1012"/>
        <end position="1022"/>
    </location>
</feature>
<feature type="region of interest" description="Disordered" evidence="1">
    <location>
        <begin position="974"/>
        <end position="1022"/>
    </location>
</feature>
<organism evidence="2 3">
    <name type="scientific">Caulochytrium protostelioides</name>
    <dbReference type="NCBI Taxonomy" id="1555241"/>
    <lineage>
        <taxon>Eukaryota</taxon>
        <taxon>Fungi</taxon>
        <taxon>Fungi incertae sedis</taxon>
        <taxon>Chytridiomycota</taxon>
        <taxon>Chytridiomycota incertae sedis</taxon>
        <taxon>Chytridiomycetes</taxon>
        <taxon>Caulochytriales</taxon>
        <taxon>Caulochytriaceae</taxon>
        <taxon>Caulochytrium</taxon>
    </lineage>
</organism>
<feature type="region of interest" description="Disordered" evidence="1">
    <location>
        <begin position="146"/>
        <end position="173"/>
    </location>
</feature>
<feature type="region of interest" description="Disordered" evidence="1">
    <location>
        <begin position="1452"/>
        <end position="1472"/>
    </location>
</feature>
<evidence type="ECO:0000313" key="3">
    <source>
        <dbReference type="Proteomes" id="UP000274922"/>
    </source>
</evidence>
<feature type="region of interest" description="Disordered" evidence="1">
    <location>
        <begin position="708"/>
        <end position="730"/>
    </location>
</feature>